<evidence type="ECO:0000313" key="2">
    <source>
        <dbReference type="Proteomes" id="UP000198521"/>
    </source>
</evidence>
<proteinExistence type="predicted"/>
<dbReference type="STRING" id="1038014.SAMN04487910_0547"/>
<evidence type="ECO:0000313" key="1">
    <source>
        <dbReference type="EMBL" id="SEK44629.1"/>
    </source>
</evidence>
<dbReference type="Proteomes" id="UP000198521">
    <property type="component" value="Unassembled WGS sequence"/>
</dbReference>
<gene>
    <name evidence="1" type="ORF">SAMN04487910_0547</name>
</gene>
<organism evidence="1 2">
    <name type="scientific">Aquimarina amphilecti</name>
    <dbReference type="NCBI Taxonomy" id="1038014"/>
    <lineage>
        <taxon>Bacteria</taxon>
        <taxon>Pseudomonadati</taxon>
        <taxon>Bacteroidota</taxon>
        <taxon>Flavobacteriia</taxon>
        <taxon>Flavobacteriales</taxon>
        <taxon>Flavobacteriaceae</taxon>
        <taxon>Aquimarina</taxon>
    </lineage>
</organism>
<protein>
    <submittedName>
        <fullName evidence="1">Uncharacterized protein</fullName>
    </submittedName>
</protein>
<keyword evidence="2" id="KW-1185">Reference proteome</keyword>
<dbReference type="RefSeq" id="WP_170836981.1">
    <property type="nucleotide sequence ID" value="NZ_FOAB01000001.1"/>
</dbReference>
<sequence length="47" mass="5488">MISTLLSKRNTIPDEKIKITRLKEMNIVNNEFLKSSEKLAKAYNIHI</sequence>
<reference evidence="1 2" key="1">
    <citation type="submission" date="2016-10" db="EMBL/GenBank/DDBJ databases">
        <authorList>
            <person name="de Groot N.N."/>
        </authorList>
    </citation>
    <scope>NUCLEOTIDE SEQUENCE [LARGE SCALE GENOMIC DNA]</scope>
    <source>
        <strain evidence="1 2">DSM 25232</strain>
    </source>
</reference>
<dbReference type="EMBL" id="FOAB01000001">
    <property type="protein sequence ID" value="SEK44629.1"/>
    <property type="molecule type" value="Genomic_DNA"/>
</dbReference>
<accession>A0A1H7H2V1</accession>
<dbReference type="AlphaFoldDB" id="A0A1H7H2V1"/>
<name>A0A1H7H2V1_AQUAM</name>